<feature type="region of interest" description="Disordered" evidence="3">
    <location>
        <begin position="112"/>
        <end position="142"/>
    </location>
</feature>
<evidence type="ECO:0000256" key="1">
    <source>
        <dbReference type="ARBA" id="ARBA00006432"/>
    </source>
</evidence>
<evidence type="ECO:0000256" key="2">
    <source>
        <dbReference type="ARBA" id="ARBA00022598"/>
    </source>
</evidence>
<gene>
    <name evidence="6" type="ORF">BCL65_10442</name>
</gene>
<sequence>MPVAHHVLRHGAGAASGRTALRHDTRRRTYAELAADMRAGAEHLAATGTRPGDLVALLLHDPVDALVGLLAVDLVGGTGLVADPAWPVHQRAEVLRALTPAAVVHVPLPRAAPGADARADGRADGLGERPEKGAVGAPGVGPAPDDADLAWAGFSSGSTGRPRAVVRTRGSWTRSFDHVSRLTGTGAADTVLVTGSLASSLHCFAAVHTLAVGACALLAPGPTATTAALAASDVAHLVPSRLDDVLDALDAGMPSRLRTAVVGGAGLDPVQRARAAAHGLTLVAYYGAVELSFVAVDTGDGLRPFPGVDVAVRPQPGTSLGEVWVRSPWVSQGYLAGARGPLRRDGAWATVGDLAELPDGADAVGTDAPALLGPGSGPLVLRGRGDGAVLTAGATVVPEDVEAALRPVPGVRDVVVAGAPHRRLGAVVVAVVEADDRPGLRSHLERVARATLAPAQRPRRWYRLDALPRTPDGKIARAALGAAVAGTDPTARVGDLGVLR</sequence>
<comment type="caution">
    <text evidence="6">The sequence shown here is derived from an EMBL/GenBank/DDBJ whole genome shotgun (WGS) entry which is preliminary data.</text>
</comment>
<dbReference type="InterPro" id="IPR045851">
    <property type="entry name" value="AMP-bd_C_sf"/>
</dbReference>
<feature type="domain" description="AMP-dependent synthetase/ligase" evidence="4">
    <location>
        <begin position="12"/>
        <end position="335"/>
    </location>
</feature>
<dbReference type="Gene3D" id="3.40.50.12780">
    <property type="entry name" value="N-terminal domain of ligase-like"/>
    <property type="match status" value="1"/>
</dbReference>
<feature type="compositionally biased region" description="Low complexity" evidence="3">
    <location>
        <begin position="133"/>
        <end position="142"/>
    </location>
</feature>
<organism evidence="6 7">
    <name type="scientific">Isoptericola halotolerans</name>
    <dbReference type="NCBI Taxonomy" id="300560"/>
    <lineage>
        <taxon>Bacteria</taxon>
        <taxon>Bacillati</taxon>
        <taxon>Actinomycetota</taxon>
        <taxon>Actinomycetes</taxon>
        <taxon>Micrococcales</taxon>
        <taxon>Promicromonosporaceae</taxon>
        <taxon>Isoptericola</taxon>
    </lineage>
</organism>
<feature type="compositionally biased region" description="Basic and acidic residues" evidence="3">
    <location>
        <begin position="117"/>
        <end position="132"/>
    </location>
</feature>
<evidence type="ECO:0000313" key="6">
    <source>
        <dbReference type="EMBL" id="PRZ07603.1"/>
    </source>
</evidence>
<dbReference type="PANTHER" id="PTHR43201">
    <property type="entry name" value="ACYL-COA SYNTHETASE"/>
    <property type="match status" value="1"/>
</dbReference>
<dbReference type="Pfam" id="PF13193">
    <property type="entry name" value="AMP-binding_C"/>
    <property type="match status" value="1"/>
</dbReference>
<comment type="similarity">
    <text evidence="1">Belongs to the ATP-dependent AMP-binding enzyme family.</text>
</comment>
<evidence type="ECO:0000313" key="7">
    <source>
        <dbReference type="Proteomes" id="UP000239895"/>
    </source>
</evidence>
<keyword evidence="2 6" id="KW-0436">Ligase</keyword>
<keyword evidence="7" id="KW-1185">Reference proteome</keyword>
<evidence type="ECO:0000259" key="4">
    <source>
        <dbReference type="Pfam" id="PF00501"/>
    </source>
</evidence>
<evidence type="ECO:0000259" key="5">
    <source>
        <dbReference type="Pfam" id="PF13193"/>
    </source>
</evidence>
<dbReference type="Gene3D" id="3.30.300.30">
    <property type="match status" value="1"/>
</dbReference>
<protein>
    <submittedName>
        <fullName evidence="6">Acyl-CoA synthetase (AMP-forming)/AMP-acid ligase II</fullName>
    </submittedName>
</protein>
<dbReference type="Proteomes" id="UP000239895">
    <property type="component" value="Unassembled WGS sequence"/>
</dbReference>
<dbReference type="Pfam" id="PF00501">
    <property type="entry name" value="AMP-binding"/>
    <property type="match status" value="1"/>
</dbReference>
<evidence type="ECO:0000256" key="3">
    <source>
        <dbReference type="SAM" id="MobiDB-lite"/>
    </source>
</evidence>
<dbReference type="InterPro" id="IPR042099">
    <property type="entry name" value="ANL_N_sf"/>
</dbReference>
<dbReference type="InterPro" id="IPR025110">
    <property type="entry name" value="AMP-bd_C"/>
</dbReference>
<reference evidence="6 7" key="1">
    <citation type="submission" date="2018-03" db="EMBL/GenBank/DDBJ databases">
        <title>Comparative analysis of microorganisms from saline springs in Andes Mountain Range, Colombia.</title>
        <authorList>
            <person name="Rubin E."/>
        </authorList>
    </citation>
    <scope>NUCLEOTIDE SEQUENCE [LARGE SCALE GENOMIC DNA]</scope>
    <source>
        <strain evidence="6 7">CG 23</strain>
    </source>
</reference>
<dbReference type="GO" id="GO:0016874">
    <property type="term" value="F:ligase activity"/>
    <property type="evidence" value="ECO:0007669"/>
    <property type="project" value="UniProtKB-KW"/>
</dbReference>
<proteinExistence type="inferred from homology"/>
<accession>A0ABX5EH61</accession>
<dbReference type="EMBL" id="PVTX01000004">
    <property type="protein sequence ID" value="PRZ07603.1"/>
    <property type="molecule type" value="Genomic_DNA"/>
</dbReference>
<dbReference type="SUPFAM" id="SSF56801">
    <property type="entry name" value="Acetyl-CoA synthetase-like"/>
    <property type="match status" value="1"/>
</dbReference>
<dbReference type="RefSeq" id="WP_106266567.1">
    <property type="nucleotide sequence ID" value="NZ_PVTX01000004.1"/>
</dbReference>
<dbReference type="PANTHER" id="PTHR43201:SF5">
    <property type="entry name" value="MEDIUM-CHAIN ACYL-COA LIGASE ACSF2, MITOCHONDRIAL"/>
    <property type="match status" value="1"/>
</dbReference>
<dbReference type="InterPro" id="IPR000873">
    <property type="entry name" value="AMP-dep_synth/lig_dom"/>
</dbReference>
<name>A0ABX5EH61_9MICO</name>
<feature type="domain" description="AMP-binding enzyme C-terminal" evidence="5">
    <location>
        <begin position="401"/>
        <end position="474"/>
    </location>
</feature>